<reference evidence="1 2" key="1">
    <citation type="submission" date="2016-04" db="EMBL/GenBank/DDBJ databases">
        <title>Genome sequence of Methanobrevibacter filiformis DSM 11501.</title>
        <authorList>
            <person name="Poehlein A."/>
            <person name="Seedorf H."/>
            <person name="Daniel R."/>
        </authorList>
    </citation>
    <scope>NUCLEOTIDE SEQUENCE [LARGE SCALE GENOMIC DNA]</scope>
    <source>
        <strain evidence="1 2">DSM 11501</strain>
    </source>
</reference>
<evidence type="ECO:0000313" key="2">
    <source>
        <dbReference type="Proteomes" id="UP000077066"/>
    </source>
</evidence>
<dbReference type="STRING" id="55758.MBFIL_09340"/>
<keyword evidence="2" id="KW-1185">Reference proteome</keyword>
<proteinExistence type="predicted"/>
<organism evidence="1 2">
    <name type="scientific">Methanobrevibacter filiformis</name>
    <dbReference type="NCBI Taxonomy" id="55758"/>
    <lineage>
        <taxon>Archaea</taxon>
        <taxon>Methanobacteriati</taxon>
        <taxon>Methanobacteriota</taxon>
        <taxon>Methanomada group</taxon>
        <taxon>Methanobacteria</taxon>
        <taxon>Methanobacteriales</taxon>
        <taxon>Methanobacteriaceae</taxon>
        <taxon>Methanobrevibacter</taxon>
    </lineage>
</organism>
<evidence type="ECO:0000313" key="1">
    <source>
        <dbReference type="EMBL" id="KZX14102.1"/>
    </source>
</evidence>
<gene>
    <name evidence="1" type="ORF">MBFIL_09340</name>
</gene>
<dbReference type="Proteomes" id="UP000077066">
    <property type="component" value="Unassembled WGS sequence"/>
</dbReference>
<protein>
    <submittedName>
        <fullName evidence="1">Uncharacterized protein</fullName>
    </submittedName>
</protein>
<dbReference type="RefSeq" id="WP_066971967.1">
    <property type="nucleotide sequence ID" value="NZ_LWMT01000181.1"/>
</dbReference>
<name>A0A166C3W1_9EURY</name>
<dbReference type="AlphaFoldDB" id="A0A166C3W1"/>
<dbReference type="OrthoDB" id="33422at2157"/>
<dbReference type="EMBL" id="LWMT01000181">
    <property type="protein sequence ID" value="KZX14102.1"/>
    <property type="molecule type" value="Genomic_DNA"/>
</dbReference>
<accession>A0A166C3W1</accession>
<comment type="caution">
    <text evidence="1">The sequence shown here is derived from an EMBL/GenBank/DDBJ whole genome shotgun (WGS) entry which is preliminary data.</text>
</comment>
<dbReference type="PATRIC" id="fig|55758.3.peg.1066"/>
<sequence>MDNDNELNFLLDFKVNNEFENQELETTSKKSVLKFLSQIGVDTRFISFHQQKIYINNIRFSKFSKKKQEIFIKRFKEIAIIKSSLFQKIANKSSKTLSNSLNINDTILVPISSNLGKIAYILLEPYTRKYGVKLICFDEDEVNDIHINRVVSLLTLNQKAENILSDIFKGNGVVESLKSDDEKFIYPFINIDEKQLNDFISEYFFKLDESYEEKHDEIAISFMNFIECIIPQYKENILKSVKYLNK</sequence>